<keyword evidence="8" id="KW-1185">Reference proteome</keyword>
<gene>
    <name evidence="7" type="primary">maf</name>
    <name evidence="7" type="ORF">NCTC10723_01302</name>
</gene>
<reference evidence="7 8" key="1">
    <citation type="submission" date="2018-06" db="EMBL/GenBank/DDBJ databases">
        <authorList>
            <consortium name="Pathogen Informatics"/>
            <person name="Doyle S."/>
        </authorList>
    </citation>
    <scope>NUCLEOTIDE SEQUENCE [LARGE SCALE GENOMIC DNA]</scope>
    <source>
        <strain evidence="7 8">NCTC10723</strain>
    </source>
</reference>
<dbReference type="InterPro" id="IPR029001">
    <property type="entry name" value="ITPase-like_fam"/>
</dbReference>
<keyword evidence="3 6" id="KW-0963">Cytoplasm</keyword>
<organism evidence="7 8">
    <name type="scientific">Fusobacterium necrogenes</name>
    <dbReference type="NCBI Taxonomy" id="858"/>
    <lineage>
        <taxon>Bacteria</taxon>
        <taxon>Fusobacteriati</taxon>
        <taxon>Fusobacteriota</taxon>
        <taxon>Fusobacteriia</taxon>
        <taxon>Fusobacteriales</taxon>
        <taxon>Fusobacteriaceae</taxon>
        <taxon>Fusobacterium</taxon>
    </lineage>
</organism>
<keyword evidence="4 6" id="KW-0378">Hydrolase</keyword>
<dbReference type="EMBL" id="UGGU01000003">
    <property type="protein sequence ID" value="STO31842.1"/>
    <property type="molecule type" value="Genomic_DNA"/>
</dbReference>
<feature type="site" description="Important for substrate specificity" evidence="6">
    <location>
        <position position="66"/>
    </location>
</feature>
<comment type="function">
    <text evidence="6">Nucleoside triphosphate pyrophosphatase that hydrolyzes dTTP and UTP. May have a dual role in cell division arrest and in preventing the incorporation of modified nucleotides into cellular nucleic acids.</text>
</comment>
<dbReference type="NCBIfam" id="TIGR00172">
    <property type="entry name" value="maf"/>
    <property type="match status" value="1"/>
</dbReference>
<comment type="subcellular location">
    <subcellularLocation>
        <location evidence="2 6">Cytoplasm</location>
    </subcellularLocation>
</comment>
<feature type="site" description="Important for substrate specificity" evidence="6">
    <location>
        <position position="9"/>
    </location>
</feature>
<dbReference type="Pfam" id="PF02545">
    <property type="entry name" value="Maf"/>
    <property type="match status" value="1"/>
</dbReference>
<dbReference type="OrthoDB" id="9807767at2"/>
<dbReference type="Gene3D" id="3.90.950.10">
    <property type="match status" value="1"/>
</dbReference>
<dbReference type="CDD" id="cd00555">
    <property type="entry name" value="Maf"/>
    <property type="match status" value="1"/>
</dbReference>
<name>A0A377GYJ6_9FUSO</name>
<dbReference type="Proteomes" id="UP000255328">
    <property type="component" value="Unassembled WGS sequence"/>
</dbReference>
<evidence type="ECO:0000313" key="7">
    <source>
        <dbReference type="EMBL" id="STO31842.1"/>
    </source>
</evidence>
<dbReference type="AlphaFoldDB" id="A0A377GYJ6"/>
<comment type="cofactor">
    <cofactor evidence="1 6">
        <name>a divalent metal cation</name>
        <dbReference type="ChEBI" id="CHEBI:60240"/>
    </cofactor>
</comment>
<dbReference type="PANTHER" id="PTHR43213">
    <property type="entry name" value="BIFUNCTIONAL DTTP/UTP PYROPHOSPHATASE/METHYLTRANSFERASE PROTEIN-RELATED"/>
    <property type="match status" value="1"/>
</dbReference>
<protein>
    <recommendedName>
        <fullName evidence="6">dTTP/UTP pyrophosphatase</fullName>
        <shortName evidence="6">dTTPase/UTPase</shortName>
        <ecNumber evidence="6">3.6.1.9</ecNumber>
    </recommendedName>
    <alternativeName>
        <fullName evidence="6">Nucleoside triphosphate pyrophosphatase</fullName>
    </alternativeName>
    <alternativeName>
        <fullName evidence="6">Nucleotide pyrophosphatase</fullName>
        <shortName evidence="6">Nucleotide PPase</shortName>
    </alternativeName>
</protein>
<dbReference type="RefSeq" id="WP_115270512.1">
    <property type="nucleotide sequence ID" value="NZ_UGGU01000003.1"/>
</dbReference>
<dbReference type="SUPFAM" id="SSF52972">
    <property type="entry name" value="ITPase-like"/>
    <property type="match status" value="1"/>
</dbReference>
<dbReference type="PANTHER" id="PTHR43213:SF5">
    <property type="entry name" value="BIFUNCTIONAL DTTP_UTP PYROPHOSPHATASE_METHYLTRANSFERASE PROTEIN-RELATED"/>
    <property type="match status" value="1"/>
</dbReference>
<dbReference type="PIRSF" id="PIRSF006305">
    <property type="entry name" value="Maf"/>
    <property type="match status" value="1"/>
</dbReference>
<evidence type="ECO:0000256" key="5">
    <source>
        <dbReference type="ARBA" id="ARBA00023080"/>
    </source>
</evidence>
<evidence type="ECO:0000313" key="8">
    <source>
        <dbReference type="Proteomes" id="UP000255328"/>
    </source>
</evidence>
<accession>A0A377GYJ6</accession>
<comment type="catalytic activity">
    <reaction evidence="6">
        <text>dTTP + H2O = dTMP + diphosphate + H(+)</text>
        <dbReference type="Rhea" id="RHEA:28534"/>
        <dbReference type="ChEBI" id="CHEBI:15377"/>
        <dbReference type="ChEBI" id="CHEBI:15378"/>
        <dbReference type="ChEBI" id="CHEBI:33019"/>
        <dbReference type="ChEBI" id="CHEBI:37568"/>
        <dbReference type="ChEBI" id="CHEBI:63528"/>
        <dbReference type="EC" id="3.6.1.9"/>
    </reaction>
</comment>
<feature type="active site" description="Proton acceptor" evidence="6">
    <location>
        <position position="65"/>
    </location>
</feature>
<dbReference type="GO" id="GO:0036221">
    <property type="term" value="F:UTP diphosphatase activity"/>
    <property type="evidence" value="ECO:0007669"/>
    <property type="project" value="RHEA"/>
</dbReference>
<proteinExistence type="inferred from homology"/>
<comment type="catalytic activity">
    <reaction evidence="6">
        <text>UTP + H2O = UMP + diphosphate + H(+)</text>
        <dbReference type="Rhea" id="RHEA:29395"/>
        <dbReference type="ChEBI" id="CHEBI:15377"/>
        <dbReference type="ChEBI" id="CHEBI:15378"/>
        <dbReference type="ChEBI" id="CHEBI:33019"/>
        <dbReference type="ChEBI" id="CHEBI:46398"/>
        <dbReference type="ChEBI" id="CHEBI:57865"/>
        <dbReference type="EC" id="3.6.1.9"/>
    </reaction>
</comment>
<evidence type="ECO:0000256" key="2">
    <source>
        <dbReference type="ARBA" id="ARBA00004496"/>
    </source>
</evidence>
<sequence length="192" mass="21535">MILASKSPRRKEILENIGFNIIVKSEDIEEISEKIGILENIKDIAWKKADAVAKSYPTEFVVGADTVVEVDGEVIGKPEDEEEAKEILKKLSGRVHNVITAYSLINKEKNIVVNDIAITKVYFKKLSAAMIDWYIASKEPMDKAGAYGIQGKGAIFVEKIEGDFFTVMGFPIEKFIERLDKLGIKLNDIERI</sequence>
<dbReference type="EC" id="3.6.1.9" evidence="6"/>
<comment type="similarity">
    <text evidence="6">Belongs to the Maf family. YhdE subfamily.</text>
</comment>
<evidence type="ECO:0000256" key="4">
    <source>
        <dbReference type="ARBA" id="ARBA00022801"/>
    </source>
</evidence>
<dbReference type="GO" id="GO:0005737">
    <property type="term" value="C:cytoplasm"/>
    <property type="evidence" value="ECO:0007669"/>
    <property type="project" value="UniProtKB-SubCell"/>
</dbReference>
<comment type="caution">
    <text evidence="6">Lacks conserved residue(s) required for the propagation of feature annotation.</text>
</comment>
<dbReference type="HAMAP" id="MF_00528">
    <property type="entry name" value="Maf"/>
    <property type="match status" value="1"/>
</dbReference>
<dbReference type="InterPro" id="IPR003697">
    <property type="entry name" value="Maf-like"/>
</dbReference>
<evidence type="ECO:0000256" key="1">
    <source>
        <dbReference type="ARBA" id="ARBA00001968"/>
    </source>
</evidence>
<dbReference type="GO" id="GO:0009117">
    <property type="term" value="P:nucleotide metabolic process"/>
    <property type="evidence" value="ECO:0007669"/>
    <property type="project" value="UniProtKB-KW"/>
</dbReference>
<feature type="site" description="Important for substrate specificity" evidence="6">
    <location>
        <position position="150"/>
    </location>
</feature>
<dbReference type="FunFam" id="3.90.950.10:FF:000005">
    <property type="entry name" value="7-methyl-GTP pyrophosphatase"/>
    <property type="match status" value="1"/>
</dbReference>
<dbReference type="GO" id="GO:0036218">
    <property type="term" value="F:dTTP diphosphatase activity"/>
    <property type="evidence" value="ECO:0007669"/>
    <property type="project" value="RHEA"/>
</dbReference>
<keyword evidence="5 6" id="KW-0546">Nucleotide metabolism</keyword>
<evidence type="ECO:0000256" key="3">
    <source>
        <dbReference type="ARBA" id="ARBA00022490"/>
    </source>
</evidence>
<evidence type="ECO:0000256" key="6">
    <source>
        <dbReference type="HAMAP-Rule" id="MF_00528"/>
    </source>
</evidence>